<sequence length="216" mass="23239">MPALPSFHEVRFPLAIGFNAKGGPERRTEIVTLGSGAEERNARWAHSRRRYDAGPGVRSLEDLGRIVSFFEERRGRLFGFRFRDPLDAASAAPAHAVTPLDQLIGVGDGTTAAFQLQKSYGVGATLYVRPIRKPVLGSVRVAINGSEKTAGRDFDVDPATGIVTFPADARPGSGATVSAGFSFDVPVRFDSDQLNINFDGFRAGQIPSIPLVEIIV</sequence>
<proteinExistence type="predicted"/>
<accession>A0A1W9HQP0</accession>
<dbReference type="Pfam" id="PF09343">
    <property type="entry name" value="DUF2460"/>
    <property type="match status" value="1"/>
</dbReference>
<keyword evidence="2" id="KW-0378">Hydrolase</keyword>
<dbReference type="AlphaFoldDB" id="A0A1W9HQP0"/>
<dbReference type="STRING" id="1827387.A4S15_03250"/>
<feature type="domain" description="DUF2460" evidence="1">
    <location>
        <begin position="8"/>
        <end position="214"/>
    </location>
</feature>
<organism evidence="2 3">
    <name type="scientific">Candidatus Raskinella chloraquaticus</name>
    <dbReference type="NCBI Taxonomy" id="1951219"/>
    <lineage>
        <taxon>Bacteria</taxon>
        <taxon>Pseudomonadati</taxon>
        <taxon>Pseudomonadota</taxon>
        <taxon>Alphaproteobacteria</taxon>
        <taxon>Hyphomicrobiales</taxon>
        <taxon>Phreatobacteraceae</taxon>
        <taxon>Candidatus Raskinella</taxon>
    </lineage>
</organism>
<evidence type="ECO:0000313" key="2">
    <source>
        <dbReference type="EMBL" id="OQW49736.1"/>
    </source>
</evidence>
<dbReference type="InterPro" id="IPR011740">
    <property type="entry name" value="DUF2460"/>
</dbReference>
<evidence type="ECO:0000313" key="3">
    <source>
        <dbReference type="Proteomes" id="UP000192872"/>
    </source>
</evidence>
<gene>
    <name evidence="2" type="ORF">A4S15_03250</name>
</gene>
<dbReference type="Proteomes" id="UP000192872">
    <property type="component" value="Unassembled WGS sequence"/>
</dbReference>
<dbReference type="NCBIfam" id="TIGR02217">
    <property type="entry name" value="chp_TIGR02217"/>
    <property type="match status" value="1"/>
</dbReference>
<name>A0A1W9HQP0_9HYPH</name>
<dbReference type="GO" id="GO:0016787">
    <property type="term" value="F:hydrolase activity"/>
    <property type="evidence" value="ECO:0007669"/>
    <property type="project" value="UniProtKB-KW"/>
</dbReference>
<dbReference type="RefSeq" id="WP_376799970.1">
    <property type="nucleotide sequence ID" value="NZ_DBNB01000008.1"/>
</dbReference>
<reference evidence="2 3" key="1">
    <citation type="journal article" date="2017" name="Water Res.">
        <title>Comammox in drinking water systems.</title>
        <authorList>
            <person name="Wang Y."/>
            <person name="Ma L."/>
            <person name="Mao Y."/>
            <person name="Jiang X."/>
            <person name="Xia Y."/>
            <person name="Yu K."/>
            <person name="Li B."/>
            <person name="Zhang T."/>
        </authorList>
    </citation>
    <scope>NUCLEOTIDE SEQUENCE [LARGE SCALE GENOMIC DNA]</scope>
    <source>
        <strain evidence="2">SG_bin8</strain>
    </source>
</reference>
<evidence type="ECO:0000259" key="1">
    <source>
        <dbReference type="Pfam" id="PF09343"/>
    </source>
</evidence>
<comment type="caution">
    <text evidence="2">The sequence shown here is derived from an EMBL/GenBank/DDBJ whole genome shotgun (WGS) entry which is preliminary data.</text>
</comment>
<protein>
    <submittedName>
        <fullName evidence="2">Glycoside hydrolase family 24</fullName>
    </submittedName>
</protein>
<dbReference type="EMBL" id="LWDL01000031">
    <property type="protein sequence ID" value="OQW49736.1"/>
    <property type="molecule type" value="Genomic_DNA"/>
</dbReference>